<dbReference type="GO" id="GO:0005886">
    <property type="term" value="C:plasma membrane"/>
    <property type="evidence" value="ECO:0007669"/>
    <property type="project" value="UniProtKB-SubCell"/>
</dbReference>
<dbReference type="Pfam" id="PF12704">
    <property type="entry name" value="MacB_PCD"/>
    <property type="match status" value="1"/>
</dbReference>
<evidence type="ECO:0000256" key="4">
    <source>
        <dbReference type="ARBA" id="ARBA00022989"/>
    </source>
</evidence>
<dbReference type="RefSeq" id="WP_107031882.1">
    <property type="nucleotide sequence ID" value="NZ_CARSQY010000062.1"/>
</dbReference>
<name>A0A2V1IQG6_9BACT</name>
<sequence length="433" mass="48315">MQIRSSLRQLWRESRANPGFTALYIGGVAFAVAFTMVYAIIYYVNIAPLYPEYHRDTTSYAAYIQIRNDSTSSTQGSLISKKFIDEFISNSENIEFCSIIAPTGYEGATISTPNGTIKAVSKLTDRNFFRLYDYEFLAGRPFSEIEVESEKPFFVVITNTIAERVFGSPENAVGSEILIDYRPHKVVGVIRRGNPVANTSYADIIRPYTITPMSMSGYNGSLKDYLGSFCAYIKFSDSRQRERFMAEYNDKISRAADADGFKINGAKIKTHYEGLLEGNEAEPIPLENAVRSLIIMLLVLLIVPAINISGMIGGQMDRRLAETGLRRSFGATRGNLIRQVMFENFVLTLAGGLIGFLIAWGIVLIGRRQLLQLLVSSWEMIDAPIDISAEMLFAPAIFIGALLFCLILNLLSAYIPARLSLRRPIVNSLNSKR</sequence>
<reference evidence="10" key="1">
    <citation type="submission" date="2018-02" db="EMBL/GenBank/DDBJ databases">
        <authorList>
            <person name="Clavel T."/>
            <person name="Strowig T."/>
        </authorList>
    </citation>
    <scope>NUCLEOTIDE SEQUENCE [LARGE SCALE GENOMIC DNA]</scope>
    <source>
        <strain evidence="10">DSM 103720</strain>
    </source>
</reference>
<dbReference type="PANTHER" id="PTHR30572">
    <property type="entry name" value="MEMBRANE COMPONENT OF TRANSPORTER-RELATED"/>
    <property type="match status" value="1"/>
</dbReference>
<accession>A0A2V1IQG6</accession>
<evidence type="ECO:0000256" key="6">
    <source>
        <dbReference type="SAM" id="Phobius"/>
    </source>
</evidence>
<dbReference type="InterPro" id="IPR003838">
    <property type="entry name" value="ABC3_permease_C"/>
</dbReference>
<gene>
    <name evidence="9" type="ORF">C5O23_05145</name>
</gene>
<dbReference type="InterPro" id="IPR050250">
    <property type="entry name" value="Macrolide_Exporter_MacB"/>
</dbReference>
<protein>
    <submittedName>
        <fullName evidence="9">ABC transporter permease</fullName>
    </submittedName>
</protein>
<feature type="domain" description="ABC3 transporter permease C-terminal" evidence="7">
    <location>
        <begin position="294"/>
        <end position="424"/>
    </location>
</feature>
<evidence type="ECO:0000259" key="7">
    <source>
        <dbReference type="Pfam" id="PF02687"/>
    </source>
</evidence>
<evidence type="ECO:0000256" key="5">
    <source>
        <dbReference type="ARBA" id="ARBA00023136"/>
    </source>
</evidence>
<dbReference type="GeneID" id="82525728"/>
<feature type="transmembrane region" description="Helical" evidence="6">
    <location>
        <begin position="293"/>
        <end position="312"/>
    </location>
</feature>
<keyword evidence="4 6" id="KW-1133">Transmembrane helix</keyword>
<dbReference type="EMBL" id="PUEC01000009">
    <property type="protein sequence ID" value="PWB02817.1"/>
    <property type="molecule type" value="Genomic_DNA"/>
</dbReference>
<feature type="transmembrane region" description="Helical" evidence="6">
    <location>
        <begin position="345"/>
        <end position="366"/>
    </location>
</feature>
<keyword evidence="3 6" id="KW-0812">Transmembrane</keyword>
<comment type="caution">
    <text evidence="9">The sequence shown here is derived from an EMBL/GenBank/DDBJ whole genome shotgun (WGS) entry which is preliminary data.</text>
</comment>
<keyword evidence="10" id="KW-1185">Reference proteome</keyword>
<dbReference type="GO" id="GO:0022857">
    <property type="term" value="F:transmembrane transporter activity"/>
    <property type="evidence" value="ECO:0007669"/>
    <property type="project" value="TreeGrafter"/>
</dbReference>
<evidence type="ECO:0000256" key="1">
    <source>
        <dbReference type="ARBA" id="ARBA00004651"/>
    </source>
</evidence>
<evidence type="ECO:0000256" key="2">
    <source>
        <dbReference type="ARBA" id="ARBA00022475"/>
    </source>
</evidence>
<organism evidence="9 10">
    <name type="scientific">Duncaniella muris</name>
    <dbReference type="NCBI Taxonomy" id="2094150"/>
    <lineage>
        <taxon>Bacteria</taxon>
        <taxon>Pseudomonadati</taxon>
        <taxon>Bacteroidota</taxon>
        <taxon>Bacteroidia</taxon>
        <taxon>Bacteroidales</taxon>
        <taxon>Muribaculaceae</taxon>
        <taxon>Duncaniella</taxon>
    </lineage>
</organism>
<dbReference type="PANTHER" id="PTHR30572:SF18">
    <property type="entry name" value="ABC-TYPE MACROLIDE FAMILY EXPORT SYSTEM PERMEASE COMPONENT 2"/>
    <property type="match status" value="1"/>
</dbReference>
<feature type="domain" description="MacB-like periplasmic core" evidence="8">
    <location>
        <begin position="21"/>
        <end position="246"/>
    </location>
</feature>
<feature type="transmembrane region" description="Helical" evidence="6">
    <location>
        <begin position="392"/>
        <end position="415"/>
    </location>
</feature>
<dbReference type="Proteomes" id="UP000244905">
    <property type="component" value="Unassembled WGS sequence"/>
</dbReference>
<dbReference type="AlphaFoldDB" id="A0A2V1IQG6"/>
<evidence type="ECO:0000313" key="9">
    <source>
        <dbReference type="EMBL" id="PWB02817.1"/>
    </source>
</evidence>
<dbReference type="Pfam" id="PF02687">
    <property type="entry name" value="FtsX"/>
    <property type="match status" value="1"/>
</dbReference>
<evidence type="ECO:0000313" key="10">
    <source>
        <dbReference type="Proteomes" id="UP000244905"/>
    </source>
</evidence>
<feature type="transmembrane region" description="Helical" evidence="6">
    <location>
        <begin position="21"/>
        <end position="44"/>
    </location>
</feature>
<dbReference type="InterPro" id="IPR025857">
    <property type="entry name" value="MacB_PCD"/>
</dbReference>
<proteinExistence type="predicted"/>
<comment type="subcellular location">
    <subcellularLocation>
        <location evidence="1">Cell membrane</location>
        <topology evidence="1">Multi-pass membrane protein</topology>
    </subcellularLocation>
</comment>
<evidence type="ECO:0000259" key="8">
    <source>
        <dbReference type="Pfam" id="PF12704"/>
    </source>
</evidence>
<keyword evidence="5 6" id="KW-0472">Membrane</keyword>
<keyword evidence="2" id="KW-1003">Cell membrane</keyword>
<evidence type="ECO:0000256" key="3">
    <source>
        <dbReference type="ARBA" id="ARBA00022692"/>
    </source>
</evidence>